<reference evidence="2 3" key="1">
    <citation type="submission" date="2016-10" db="EMBL/GenBank/DDBJ databases">
        <authorList>
            <person name="de Groot N.N."/>
        </authorList>
    </citation>
    <scope>NUCLEOTIDE SEQUENCE [LARGE SCALE GENOMIC DNA]</scope>
    <source>
        <strain evidence="2 3">DSM 378</strain>
    </source>
</reference>
<evidence type="ECO:0000259" key="1">
    <source>
        <dbReference type="Pfam" id="PF08885"/>
    </source>
</evidence>
<evidence type="ECO:0000313" key="3">
    <source>
        <dbReference type="Proteomes" id="UP000199267"/>
    </source>
</evidence>
<dbReference type="SUPFAM" id="SSF52266">
    <property type="entry name" value="SGNH hydrolase"/>
    <property type="match status" value="1"/>
</dbReference>
<gene>
    <name evidence="2" type="ORF">SAMN04244573_03439</name>
</gene>
<proteinExistence type="predicted"/>
<dbReference type="InterPro" id="IPR014982">
    <property type="entry name" value="GSCFA"/>
</dbReference>
<feature type="domain" description="GSCFA" evidence="1">
    <location>
        <begin position="49"/>
        <end position="308"/>
    </location>
</feature>
<name>A0A1H9NGL9_9GAMM</name>
<dbReference type="Gene3D" id="3.40.50.1110">
    <property type="entry name" value="SGNH hydrolase"/>
    <property type="match status" value="1"/>
</dbReference>
<dbReference type="RefSeq" id="WP_090624082.1">
    <property type="nucleotide sequence ID" value="NZ_FOFJ01000044.1"/>
</dbReference>
<dbReference type="Pfam" id="PF08885">
    <property type="entry name" value="GSCFA"/>
    <property type="match status" value="1"/>
</dbReference>
<dbReference type="Proteomes" id="UP000199267">
    <property type="component" value="Unassembled WGS sequence"/>
</dbReference>
<accession>A0A1H9NGL9</accession>
<sequence length="316" mass="35789">MQIRFQTGNNAFQAAKNNSNRATQKWAEDFCGIANISHKPKFNIRETSKFFTIGSCFARNLENVLRMRRITLLSEVPVLPAEYFEYTGGTARTGYQNIYTPGSVLEAIKLANTQDPYQSIIGEGDNYFDLLTSGLRPLPFEKITEVRNGLVSGFKKIQEADILVITLGYNEAWYHIPSKSFINQTPSHISLRKKIQDFSFSVLSYNNVYDLLNQSISRLKEIAPQCKIILTVSPVPLGSTFTESHVVVANQLSKSVLRTVAQQISDENEHIDYFPSYELVVNSSKENAFEKDGVHVRQAIVEKVMDLFFSSYFLPI</sequence>
<dbReference type="GO" id="GO:0016788">
    <property type="term" value="F:hydrolase activity, acting on ester bonds"/>
    <property type="evidence" value="ECO:0007669"/>
    <property type="project" value="UniProtKB-ARBA"/>
</dbReference>
<evidence type="ECO:0000313" key="2">
    <source>
        <dbReference type="EMBL" id="SER35134.1"/>
    </source>
</evidence>
<dbReference type="EMBL" id="FOFJ01000044">
    <property type="protein sequence ID" value="SER35134.1"/>
    <property type="molecule type" value="Genomic_DNA"/>
</dbReference>
<protein>
    <submittedName>
        <fullName evidence="2">GSCFA family protein</fullName>
    </submittedName>
</protein>
<organism evidence="2 3">
    <name type="scientific">Azotobacter beijerinckii</name>
    <dbReference type="NCBI Taxonomy" id="170623"/>
    <lineage>
        <taxon>Bacteria</taxon>
        <taxon>Pseudomonadati</taxon>
        <taxon>Pseudomonadota</taxon>
        <taxon>Gammaproteobacteria</taxon>
        <taxon>Pseudomonadales</taxon>
        <taxon>Pseudomonadaceae</taxon>
        <taxon>Azotobacter</taxon>
    </lineage>
</organism>
<dbReference type="InterPro" id="IPR036514">
    <property type="entry name" value="SGNH_hydro_sf"/>
</dbReference>
<dbReference type="AlphaFoldDB" id="A0A1H9NGL9"/>